<dbReference type="Gene3D" id="3.10.180.10">
    <property type="entry name" value="2,3-Dihydroxybiphenyl 1,2-Dioxygenase, domain 1"/>
    <property type="match status" value="2"/>
</dbReference>
<keyword evidence="2" id="KW-0223">Dioxygenase</keyword>
<reference evidence="2 3" key="1">
    <citation type="submission" date="2015-03" db="EMBL/GenBank/DDBJ databases">
        <authorList>
            <person name="Urmite Genomes"/>
        </authorList>
    </citation>
    <scope>NUCLEOTIDE SEQUENCE [LARGE SCALE GENOMIC DNA]</scope>
    <source>
        <strain evidence="2 3">CSUR P1491</strain>
    </source>
</reference>
<dbReference type="SUPFAM" id="SSF54593">
    <property type="entry name" value="Glyoxalase/Bleomycin resistance protein/Dihydroxybiphenyl dioxygenase"/>
    <property type="match status" value="1"/>
</dbReference>
<gene>
    <name evidence="2" type="ORF">BN1232_05690</name>
</gene>
<keyword evidence="2" id="KW-0560">Oxidoreductase</keyword>
<dbReference type="InterPro" id="IPR029068">
    <property type="entry name" value="Glyas_Bleomycin-R_OHBP_Dase"/>
</dbReference>
<dbReference type="Proteomes" id="UP000199251">
    <property type="component" value="Unassembled WGS sequence"/>
</dbReference>
<dbReference type="Pfam" id="PF00903">
    <property type="entry name" value="Glyoxalase"/>
    <property type="match status" value="1"/>
</dbReference>
<dbReference type="Pfam" id="PF22632">
    <property type="entry name" value="BphC_D1"/>
    <property type="match status" value="1"/>
</dbReference>
<dbReference type="PROSITE" id="PS51819">
    <property type="entry name" value="VOC"/>
    <property type="match status" value="2"/>
</dbReference>
<dbReference type="EMBL" id="CTEE01000001">
    <property type="protein sequence ID" value="CQD22639.1"/>
    <property type="molecule type" value="Genomic_DNA"/>
</dbReference>
<dbReference type="InterPro" id="IPR004360">
    <property type="entry name" value="Glyas_Fos-R_dOase_dom"/>
</dbReference>
<dbReference type="CDD" id="cd07252">
    <property type="entry name" value="BphC1-RGP6_N_like"/>
    <property type="match status" value="1"/>
</dbReference>
<feature type="domain" description="VOC" evidence="1">
    <location>
        <begin position="142"/>
        <end position="262"/>
    </location>
</feature>
<protein>
    <submittedName>
        <fullName evidence="2">Glyoxalase/bleomycin resistance protein/dioxygenase</fullName>
    </submittedName>
</protein>
<evidence type="ECO:0000259" key="1">
    <source>
        <dbReference type="PROSITE" id="PS51819"/>
    </source>
</evidence>
<feature type="domain" description="VOC" evidence="1">
    <location>
        <begin position="5"/>
        <end position="119"/>
    </location>
</feature>
<dbReference type="GO" id="GO:0051213">
    <property type="term" value="F:dioxygenase activity"/>
    <property type="evidence" value="ECO:0007669"/>
    <property type="project" value="UniProtKB-KW"/>
</dbReference>
<dbReference type="RefSeq" id="WP_090607942.1">
    <property type="nucleotide sequence ID" value="NZ_CTEE01000001.1"/>
</dbReference>
<dbReference type="AlphaFoldDB" id="A0A0E4CR26"/>
<dbReference type="STRING" id="141349.BN1232_05690"/>
<organism evidence="2 3">
    <name type="scientific">Mycobacterium lentiflavum</name>
    <dbReference type="NCBI Taxonomy" id="141349"/>
    <lineage>
        <taxon>Bacteria</taxon>
        <taxon>Bacillati</taxon>
        <taxon>Actinomycetota</taxon>
        <taxon>Actinomycetes</taxon>
        <taxon>Mycobacteriales</taxon>
        <taxon>Mycobacteriaceae</taxon>
        <taxon>Mycobacterium</taxon>
        <taxon>Mycobacterium simiae complex</taxon>
    </lineage>
</organism>
<dbReference type="InterPro" id="IPR037523">
    <property type="entry name" value="VOC_core"/>
</dbReference>
<dbReference type="CDD" id="cd07237">
    <property type="entry name" value="BphC1-RGP6_C_like"/>
    <property type="match status" value="1"/>
</dbReference>
<accession>A0A0E4CR26</accession>
<evidence type="ECO:0000313" key="2">
    <source>
        <dbReference type="EMBL" id="CQD22639.1"/>
    </source>
</evidence>
<dbReference type="OrthoDB" id="6909416at2"/>
<evidence type="ECO:0000313" key="3">
    <source>
        <dbReference type="Proteomes" id="UP000199251"/>
    </source>
</evidence>
<sequence>MDIKQLGYIGLASREPEAFSAYGTEILGMQRVPGEDEATHFRIDDRHHRITVERADHDGGAYYGWELADAQALSAALDELSDRGIETSAASQRELEIRRVTDMAHFHDPAGNRVELYYGASLGDGEFTSSRDVERFVTGELGLGHVVLGSADVAAQQRFYTEVLGFKVSDTMRAPFHATFLHTNPRHHSIAFADGPFFGIDHPFLHHFMLEVPDMDQVGRTYDLVLDRDIPVTMTLGRHSNDKVFSFYARSPIGVHTEFGWGGVLIDDATWQVTEIPGPDLWGHRHR</sequence>
<proteinExistence type="predicted"/>
<name>A0A0E4CR26_MYCLN</name>